<gene>
    <name evidence="2" type="ORF">THAOC_14104</name>
</gene>
<feature type="compositionally biased region" description="Low complexity" evidence="1">
    <location>
        <begin position="375"/>
        <end position="385"/>
    </location>
</feature>
<evidence type="ECO:0000313" key="3">
    <source>
        <dbReference type="Proteomes" id="UP000266841"/>
    </source>
</evidence>
<protein>
    <submittedName>
        <fullName evidence="2">Uncharacterized protein</fullName>
    </submittedName>
</protein>
<feature type="region of interest" description="Disordered" evidence="1">
    <location>
        <begin position="88"/>
        <end position="149"/>
    </location>
</feature>
<feature type="compositionally biased region" description="Basic residues" evidence="1">
    <location>
        <begin position="365"/>
        <end position="374"/>
    </location>
</feature>
<sequence>MAGRVPGAPSREAAPPAATSDIWGRGGLWPGVLSRSGRSAMSAPGTPPEDSELLRHYQKKTCRAHPIEPMKETPKGCKTAEDEAKLTADWTEAKQPSKGGRGARRQGCGDEGSSRLGIAGLGGGPPASPCSSYGADEGNPQGLQDGRGRGLAWRIDPRHVGRQGMFLSFPETFPTDQLGYRQAPTELCPNQGYFGGCGRTKYFRVLPIRLRSSAAAFETSQRQAMMPMRSTERPTGKFSTMIFNTLGTTVPPGAPVPEAAAMSRANQFGKISQPLKKNNKTKLFLFLYLSLDYVNVVDPMSPKRSARQQNALRGVTGQQLNLFTQDSSESAQQQNALRGVTGQQLNLFTQVFSDHPDQVVAISGKSKKSGKAIKKQPTTTTVPATTTTIPATTTTVPATTVPATTTATTTTTTTVPATTTTVPAT</sequence>
<reference evidence="2 3" key="1">
    <citation type="journal article" date="2012" name="Genome Biol.">
        <title>Genome and low-iron response of an oceanic diatom adapted to chronic iron limitation.</title>
        <authorList>
            <person name="Lommer M."/>
            <person name="Specht M."/>
            <person name="Roy A.S."/>
            <person name="Kraemer L."/>
            <person name="Andreson R."/>
            <person name="Gutowska M.A."/>
            <person name="Wolf J."/>
            <person name="Bergner S.V."/>
            <person name="Schilhabel M.B."/>
            <person name="Klostermeier U.C."/>
            <person name="Beiko R.G."/>
            <person name="Rosenstiel P."/>
            <person name="Hippler M."/>
            <person name="Laroche J."/>
        </authorList>
    </citation>
    <scope>NUCLEOTIDE SEQUENCE [LARGE SCALE GENOMIC DNA]</scope>
    <source>
        <strain evidence="2 3">CCMP1005</strain>
    </source>
</reference>
<evidence type="ECO:0000256" key="1">
    <source>
        <dbReference type="SAM" id="MobiDB-lite"/>
    </source>
</evidence>
<proteinExistence type="predicted"/>
<organism evidence="2 3">
    <name type="scientific">Thalassiosira oceanica</name>
    <name type="common">Marine diatom</name>
    <dbReference type="NCBI Taxonomy" id="159749"/>
    <lineage>
        <taxon>Eukaryota</taxon>
        <taxon>Sar</taxon>
        <taxon>Stramenopiles</taxon>
        <taxon>Ochrophyta</taxon>
        <taxon>Bacillariophyta</taxon>
        <taxon>Coscinodiscophyceae</taxon>
        <taxon>Thalassiosirophycidae</taxon>
        <taxon>Thalassiosirales</taxon>
        <taxon>Thalassiosiraceae</taxon>
        <taxon>Thalassiosira</taxon>
    </lineage>
</organism>
<dbReference type="EMBL" id="AGNL01016448">
    <property type="protein sequence ID" value="EJK65089.1"/>
    <property type="molecule type" value="Genomic_DNA"/>
</dbReference>
<dbReference type="AlphaFoldDB" id="K0SJG9"/>
<name>K0SJG9_THAOC</name>
<feature type="region of interest" description="Disordered" evidence="1">
    <location>
        <begin position="365"/>
        <end position="385"/>
    </location>
</feature>
<comment type="caution">
    <text evidence="2">The sequence shown here is derived from an EMBL/GenBank/DDBJ whole genome shotgun (WGS) entry which is preliminary data.</text>
</comment>
<feature type="non-terminal residue" evidence="2">
    <location>
        <position position="425"/>
    </location>
</feature>
<evidence type="ECO:0000313" key="2">
    <source>
        <dbReference type="EMBL" id="EJK65089.1"/>
    </source>
</evidence>
<dbReference type="Proteomes" id="UP000266841">
    <property type="component" value="Unassembled WGS sequence"/>
</dbReference>
<keyword evidence="3" id="KW-1185">Reference proteome</keyword>
<feature type="region of interest" description="Disordered" evidence="1">
    <location>
        <begin position="1"/>
        <end position="56"/>
    </location>
</feature>
<accession>K0SJG9</accession>